<sequence>MLSRPMQFVLGGTLALTAYTFWSDSQHEAELESTARPVPRSIASAIKQSTIASEASAASSIASSASEAMSLSDLFPKQNWAPPPPKPTAVPKPTPTPVPVAPPFPLQITSTWHDKVSDYYVLEGQGQSLVFCSRCDTLGRIQPGDSFMGVYRLDKLSRDVLTITYLPLNQQQSLPTGGTP</sequence>
<protein>
    <recommendedName>
        <fullName evidence="3">Secretion system X translation initiation factor</fullName>
    </recommendedName>
</protein>
<reference evidence="2" key="1">
    <citation type="submission" date="2024-05" db="EMBL/GenBank/DDBJ databases">
        <authorList>
            <person name="Yang L."/>
            <person name="Pan L."/>
        </authorList>
    </citation>
    <scope>NUCLEOTIDE SEQUENCE</scope>
    <source>
        <strain evidence="2">FCG-7</strain>
    </source>
</reference>
<evidence type="ECO:0008006" key="3">
    <source>
        <dbReference type="Google" id="ProtNLM"/>
    </source>
</evidence>
<dbReference type="AlphaFoldDB" id="A0AAU7F849"/>
<dbReference type="EMBL" id="CP157355">
    <property type="protein sequence ID" value="XBM00001.1"/>
    <property type="molecule type" value="Genomic_DNA"/>
</dbReference>
<organism evidence="2">
    <name type="scientific">Chitinibacter mangrovi</name>
    <dbReference type="NCBI Taxonomy" id="3153927"/>
    <lineage>
        <taxon>Bacteria</taxon>
        <taxon>Pseudomonadati</taxon>
        <taxon>Pseudomonadota</taxon>
        <taxon>Betaproteobacteria</taxon>
        <taxon>Neisseriales</taxon>
        <taxon>Chitinibacteraceae</taxon>
        <taxon>Chitinibacter</taxon>
    </lineage>
</organism>
<dbReference type="KEGG" id="cmav:ABHF33_13120"/>
<evidence type="ECO:0000256" key="1">
    <source>
        <dbReference type="SAM" id="MobiDB-lite"/>
    </source>
</evidence>
<evidence type="ECO:0000313" key="2">
    <source>
        <dbReference type="EMBL" id="XBM00001.1"/>
    </source>
</evidence>
<feature type="region of interest" description="Disordered" evidence="1">
    <location>
        <begin position="75"/>
        <end position="98"/>
    </location>
</feature>
<dbReference type="RefSeq" id="WP_348944370.1">
    <property type="nucleotide sequence ID" value="NZ_CP157355.1"/>
</dbReference>
<name>A0AAU7F849_9NEIS</name>
<gene>
    <name evidence="2" type="ORF">ABHF33_13120</name>
</gene>
<proteinExistence type="predicted"/>
<accession>A0AAU7F849</accession>
<feature type="compositionally biased region" description="Pro residues" evidence="1">
    <location>
        <begin position="81"/>
        <end position="98"/>
    </location>
</feature>